<evidence type="ECO:0000259" key="5">
    <source>
        <dbReference type="SMART" id="SM00062"/>
    </source>
</evidence>
<dbReference type="InterPro" id="IPR051455">
    <property type="entry name" value="Bact_solute-bind_prot3"/>
</dbReference>
<dbReference type="PANTHER" id="PTHR30085:SF7">
    <property type="entry name" value="AMINO-ACID ABC TRANSPORTER-BINDING PROTEIN YHDW-RELATED"/>
    <property type="match status" value="1"/>
</dbReference>
<feature type="chain" id="PRO_5006834410" evidence="4">
    <location>
        <begin position="25"/>
        <end position="340"/>
    </location>
</feature>
<protein>
    <submittedName>
        <fullName evidence="6">Putative amino acid ABC transporter substrate-binding protein</fullName>
    </submittedName>
</protein>
<sequence length="340" mass="35527">MKLSAKIATSVAASAVAVAQVASAGTLDDVKARGELKCGVSGGVPGFSAPDDAGRMQGIDAAVCDAVAAAVLGDASKVVFIPLTAKERFTALASGEVDVLSRNTTHTLTREASLGLNFTYYNYIDGQGFMVMKDSGIKSTLELDGASICVQAGTTTELNMADYFRNNNMKFKPVGYETSTQTREGFEGGACDVLTSDKSQLAALSTEMKVGPAGVTILPETISKEPLGPVVRQGDDQWMDIVAMTLYALINAEELGITSGNVDSLKAKPGNPAVARLVGAEGNMGELLGLGADWSYNAIKQVGNYGEIYERTVAPIGIPRAGSVNDLWTRGGILYAPPIR</sequence>
<dbReference type="AlphaFoldDB" id="A0A0U2XP21"/>
<accession>A0A0U2XP21</accession>
<reference evidence="6" key="1">
    <citation type="journal article" date="2016" name="ISME J.">
        <title>Functional metagenomic screen reveals new and diverse microbial rhodopsins.</title>
        <authorList>
            <person name="Pushkarev A."/>
            <person name="Beja O."/>
        </authorList>
    </citation>
    <scope>NUCLEOTIDE SEQUENCE</scope>
</reference>
<comment type="similarity">
    <text evidence="1">Belongs to the bacterial solute-binding protein 3 family.</text>
</comment>
<dbReference type="EMBL" id="KT201085">
    <property type="protein sequence ID" value="ALS56020.1"/>
    <property type="molecule type" value="Genomic_DNA"/>
</dbReference>
<evidence type="ECO:0000256" key="2">
    <source>
        <dbReference type="ARBA" id="ARBA00022448"/>
    </source>
</evidence>
<evidence type="ECO:0000313" key="6">
    <source>
        <dbReference type="EMBL" id="ALS56020.1"/>
    </source>
</evidence>
<organism evidence="6">
    <name type="scientific">uncultured bacterium EIL107F05</name>
    <dbReference type="NCBI Taxonomy" id="1768198"/>
    <lineage>
        <taxon>Bacteria</taxon>
        <taxon>environmental samples</taxon>
    </lineage>
</organism>
<dbReference type="InterPro" id="IPR001638">
    <property type="entry name" value="Solute-binding_3/MltF_N"/>
</dbReference>
<dbReference type="CDD" id="cd13692">
    <property type="entry name" value="PBP2_BztA"/>
    <property type="match status" value="1"/>
</dbReference>
<dbReference type="Gene3D" id="3.40.190.10">
    <property type="entry name" value="Periplasmic binding protein-like II"/>
    <property type="match status" value="2"/>
</dbReference>
<proteinExistence type="inferred from homology"/>
<dbReference type="Pfam" id="PF00497">
    <property type="entry name" value="SBP_bac_3"/>
    <property type="match status" value="1"/>
</dbReference>
<dbReference type="GO" id="GO:0006865">
    <property type="term" value="P:amino acid transport"/>
    <property type="evidence" value="ECO:0007669"/>
    <property type="project" value="TreeGrafter"/>
</dbReference>
<dbReference type="SMART" id="SM00062">
    <property type="entry name" value="PBPb"/>
    <property type="match status" value="1"/>
</dbReference>
<feature type="domain" description="Solute-binding protein family 3/N-terminal" evidence="5">
    <location>
        <begin position="35"/>
        <end position="265"/>
    </location>
</feature>
<name>A0A0U2XP21_9BACT</name>
<keyword evidence="3 4" id="KW-0732">Signal</keyword>
<keyword evidence="2" id="KW-0813">Transport</keyword>
<evidence type="ECO:0000256" key="4">
    <source>
        <dbReference type="SAM" id="SignalP"/>
    </source>
</evidence>
<evidence type="ECO:0000256" key="1">
    <source>
        <dbReference type="ARBA" id="ARBA00010333"/>
    </source>
</evidence>
<feature type="signal peptide" evidence="4">
    <location>
        <begin position="1"/>
        <end position="24"/>
    </location>
</feature>
<dbReference type="PANTHER" id="PTHR30085">
    <property type="entry name" value="AMINO ACID ABC TRANSPORTER PERMEASE"/>
    <property type="match status" value="1"/>
</dbReference>
<dbReference type="SUPFAM" id="SSF53850">
    <property type="entry name" value="Periplasmic binding protein-like II"/>
    <property type="match status" value="1"/>
</dbReference>
<evidence type="ECO:0000256" key="3">
    <source>
        <dbReference type="ARBA" id="ARBA00022729"/>
    </source>
</evidence>